<evidence type="ECO:0000256" key="8">
    <source>
        <dbReference type="PIRSR" id="PIRSR604808-3"/>
    </source>
</evidence>
<sequence>MKIASWNVNGIRALIKKGGFDWLVSQDYDVFCLQETKAHPDQLESNILSPIGYVSYFDHSKMKKGYSGVAIYTKQKPDKVEYGFGIEELDQEGRQITLLFTDLPAGRQEKSNKLAIINTYFPNGGGGPERLDFKMRYYNAFLVYIEKLKKNGYSVVFTGDVNTAHKEIDLARPKENEKNTGFLPEERAWIDKVIAKGYVDTFRHIHPEKFDAYSWWDMKTFARERNVGWRIDYFFVSSDLEKKIKKAGILSKIIGSDHCPIILELE</sequence>
<dbReference type="InterPro" id="IPR020848">
    <property type="entry name" value="AP_endonuclease_F1_CS"/>
</dbReference>
<feature type="binding site" evidence="7">
    <location>
        <position position="35"/>
    </location>
    <ligand>
        <name>Mg(2+)</name>
        <dbReference type="ChEBI" id="CHEBI:18420"/>
        <label>1</label>
    </ligand>
</feature>
<dbReference type="AlphaFoldDB" id="A0A2M8LD33"/>
<evidence type="ECO:0000256" key="1">
    <source>
        <dbReference type="ARBA" id="ARBA00001936"/>
    </source>
</evidence>
<feature type="active site" description="Proton donor/acceptor" evidence="6">
    <location>
        <position position="160"/>
    </location>
</feature>
<feature type="active site" description="Proton acceptor" evidence="6">
    <location>
        <position position="258"/>
    </location>
</feature>
<feature type="site" description="Important for catalytic activity" evidence="8">
    <location>
        <position position="232"/>
    </location>
</feature>
<evidence type="ECO:0000256" key="7">
    <source>
        <dbReference type="PIRSR" id="PIRSR604808-2"/>
    </source>
</evidence>
<dbReference type="FunFam" id="3.60.10.10:FF:000026">
    <property type="entry name" value="Exodeoxyribonuclease III"/>
    <property type="match status" value="1"/>
</dbReference>
<feature type="binding site" evidence="7">
    <location>
        <position position="162"/>
    </location>
    <ligand>
        <name>Mg(2+)</name>
        <dbReference type="ChEBI" id="CHEBI:18420"/>
        <label>1</label>
    </ligand>
</feature>
<dbReference type="InterPro" id="IPR036691">
    <property type="entry name" value="Endo/exonu/phosph_ase_sf"/>
</dbReference>
<proteinExistence type="inferred from homology"/>
<dbReference type="InterPro" id="IPR004808">
    <property type="entry name" value="AP_endonuc_1"/>
</dbReference>
<dbReference type="GO" id="GO:0003677">
    <property type="term" value="F:DNA binding"/>
    <property type="evidence" value="ECO:0007669"/>
    <property type="project" value="InterPro"/>
</dbReference>
<dbReference type="GO" id="GO:0008311">
    <property type="term" value="F:double-stranded DNA 3'-5' DNA exonuclease activity"/>
    <property type="evidence" value="ECO:0007669"/>
    <property type="project" value="TreeGrafter"/>
</dbReference>
<dbReference type="Proteomes" id="UP000228700">
    <property type="component" value="Unassembled WGS sequence"/>
</dbReference>
<evidence type="ECO:0000256" key="5">
    <source>
        <dbReference type="ARBA" id="ARBA00022842"/>
    </source>
</evidence>
<dbReference type="GO" id="GO:0006284">
    <property type="term" value="P:base-excision repair"/>
    <property type="evidence" value="ECO:0007669"/>
    <property type="project" value="TreeGrafter"/>
</dbReference>
<comment type="similarity">
    <text evidence="2">Belongs to the DNA repair enzymes AP/ExoA family.</text>
</comment>
<evidence type="ECO:0000313" key="11">
    <source>
        <dbReference type="Proteomes" id="UP000228700"/>
    </source>
</evidence>
<reference evidence="11" key="1">
    <citation type="submission" date="2017-09" db="EMBL/GenBank/DDBJ databases">
        <title>Depth-based differentiation of microbial function through sediment-hosted aquifers and enrichment of novel symbionts in the deep terrestrial subsurface.</title>
        <authorList>
            <person name="Probst A.J."/>
            <person name="Ladd B."/>
            <person name="Jarett J.K."/>
            <person name="Geller-Mcgrath D.E."/>
            <person name="Sieber C.M.K."/>
            <person name="Emerson J.B."/>
            <person name="Anantharaman K."/>
            <person name="Thomas B.C."/>
            <person name="Malmstrom R."/>
            <person name="Stieglmeier M."/>
            <person name="Klingl A."/>
            <person name="Woyke T."/>
            <person name="Ryan C.M."/>
            <person name="Banfield J.F."/>
        </authorList>
    </citation>
    <scope>NUCLEOTIDE SEQUENCE [LARGE SCALE GENOMIC DNA]</scope>
</reference>
<keyword evidence="3 7" id="KW-0479">Metal-binding</keyword>
<evidence type="ECO:0000313" key="10">
    <source>
        <dbReference type="EMBL" id="PJE74514.1"/>
    </source>
</evidence>
<dbReference type="PANTHER" id="PTHR22748">
    <property type="entry name" value="AP ENDONUCLEASE"/>
    <property type="match status" value="1"/>
</dbReference>
<dbReference type="EMBL" id="PFEQ01000001">
    <property type="protein sequence ID" value="PJE74514.1"/>
    <property type="molecule type" value="Genomic_DNA"/>
</dbReference>
<organism evidence="10 11">
    <name type="scientific">Candidatus Taylorbacteria bacterium CG10_big_fil_rev_8_21_14_0_10_41_48</name>
    <dbReference type="NCBI Taxonomy" id="1975024"/>
    <lineage>
        <taxon>Bacteria</taxon>
        <taxon>Candidatus Tayloriibacteriota</taxon>
    </lineage>
</organism>
<feature type="binding site" evidence="7">
    <location>
        <position position="258"/>
    </location>
    <ligand>
        <name>Mg(2+)</name>
        <dbReference type="ChEBI" id="CHEBI:18420"/>
        <label>1</label>
    </ligand>
</feature>
<comment type="cofactor">
    <cofactor evidence="7">
        <name>Mg(2+)</name>
        <dbReference type="ChEBI" id="CHEBI:18420"/>
    </cofactor>
    <cofactor evidence="7">
        <name>Mn(2+)</name>
        <dbReference type="ChEBI" id="CHEBI:29035"/>
    </cofactor>
    <text evidence="7">Probably binds two magnesium or manganese ions per subunit.</text>
</comment>
<dbReference type="InterPro" id="IPR005135">
    <property type="entry name" value="Endo/exonuclease/phosphatase"/>
</dbReference>
<dbReference type="PROSITE" id="PS00727">
    <property type="entry name" value="AP_NUCLEASE_F1_2"/>
    <property type="match status" value="1"/>
</dbReference>
<accession>A0A2M8LD33</accession>
<feature type="binding site" evidence="7">
    <location>
        <position position="257"/>
    </location>
    <ligand>
        <name>Mg(2+)</name>
        <dbReference type="ChEBI" id="CHEBI:18420"/>
        <label>1</label>
    </ligand>
</feature>
<dbReference type="NCBIfam" id="TIGR00633">
    <property type="entry name" value="xth"/>
    <property type="match status" value="1"/>
</dbReference>
<dbReference type="PANTHER" id="PTHR22748:SF6">
    <property type="entry name" value="DNA-(APURINIC OR APYRIMIDINIC SITE) ENDONUCLEASE"/>
    <property type="match status" value="1"/>
</dbReference>
<keyword evidence="5 7" id="KW-0460">Magnesium</keyword>
<feature type="domain" description="Endonuclease/exonuclease/phosphatase" evidence="9">
    <location>
        <begin position="4"/>
        <end position="258"/>
    </location>
</feature>
<dbReference type="GO" id="GO:0008081">
    <property type="term" value="F:phosphoric diester hydrolase activity"/>
    <property type="evidence" value="ECO:0007669"/>
    <property type="project" value="TreeGrafter"/>
</dbReference>
<feature type="site" description="Interaction with DNA substrate" evidence="8">
    <location>
        <position position="258"/>
    </location>
</feature>
<dbReference type="GO" id="GO:0046872">
    <property type="term" value="F:metal ion binding"/>
    <property type="evidence" value="ECO:0007669"/>
    <property type="project" value="UniProtKB-KW"/>
</dbReference>
<dbReference type="Pfam" id="PF03372">
    <property type="entry name" value="Exo_endo_phos"/>
    <property type="match status" value="1"/>
</dbReference>
<feature type="active site" evidence="6">
    <location>
        <position position="120"/>
    </location>
</feature>
<dbReference type="GO" id="GO:0003906">
    <property type="term" value="F:DNA-(apurinic or apyrimidinic site) endonuclease activity"/>
    <property type="evidence" value="ECO:0007669"/>
    <property type="project" value="TreeGrafter"/>
</dbReference>
<dbReference type="SUPFAM" id="SSF56219">
    <property type="entry name" value="DNase I-like"/>
    <property type="match status" value="1"/>
</dbReference>
<feature type="binding site" evidence="7">
    <location>
        <position position="160"/>
    </location>
    <ligand>
        <name>Mg(2+)</name>
        <dbReference type="ChEBI" id="CHEBI:18420"/>
        <label>1</label>
    </ligand>
</feature>
<comment type="caution">
    <text evidence="10">The sequence shown here is derived from an EMBL/GenBank/DDBJ whole genome shotgun (WGS) entry which is preliminary data.</text>
</comment>
<evidence type="ECO:0000256" key="6">
    <source>
        <dbReference type="PIRSR" id="PIRSR604808-1"/>
    </source>
</evidence>
<protein>
    <submittedName>
        <fullName evidence="10">Exodeoxyribonuclease III</fullName>
    </submittedName>
</protein>
<feature type="site" description="Transition state stabilizer" evidence="8">
    <location>
        <position position="162"/>
    </location>
</feature>
<dbReference type="NCBIfam" id="TIGR00195">
    <property type="entry name" value="exoDNase_III"/>
    <property type="match status" value="1"/>
</dbReference>
<gene>
    <name evidence="10" type="primary">xth</name>
    <name evidence="10" type="ORF">COV01_00575</name>
</gene>
<comment type="cofactor">
    <cofactor evidence="1">
        <name>Mn(2+)</name>
        <dbReference type="ChEBI" id="CHEBI:29035"/>
    </cofactor>
</comment>
<keyword evidence="4" id="KW-0378">Hydrolase</keyword>
<name>A0A2M8LD33_9BACT</name>
<evidence type="ECO:0000256" key="3">
    <source>
        <dbReference type="ARBA" id="ARBA00022723"/>
    </source>
</evidence>
<evidence type="ECO:0000256" key="4">
    <source>
        <dbReference type="ARBA" id="ARBA00022801"/>
    </source>
</evidence>
<dbReference type="PROSITE" id="PS51435">
    <property type="entry name" value="AP_NUCLEASE_F1_4"/>
    <property type="match status" value="1"/>
</dbReference>
<dbReference type="Gene3D" id="3.60.10.10">
    <property type="entry name" value="Endonuclease/exonuclease/phosphatase"/>
    <property type="match status" value="1"/>
</dbReference>
<evidence type="ECO:0000256" key="2">
    <source>
        <dbReference type="ARBA" id="ARBA00007092"/>
    </source>
</evidence>
<evidence type="ECO:0000259" key="9">
    <source>
        <dbReference type="Pfam" id="PF03372"/>
    </source>
</evidence>
<feature type="binding site" evidence="7">
    <location>
        <position position="7"/>
    </location>
    <ligand>
        <name>Mg(2+)</name>
        <dbReference type="ChEBI" id="CHEBI:18420"/>
        <label>1</label>
    </ligand>
</feature>
<keyword evidence="7" id="KW-0464">Manganese</keyword>